<evidence type="ECO:0000256" key="11">
    <source>
        <dbReference type="SAM" id="SignalP"/>
    </source>
</evidence>
<dbReference type="InParanoid" id="A0A1C7NEM1"/>
<feature type="region of interest" description="Disordered" evidence="9">
    <location>
        <begin position="191"/>
        <end position="239"/>
    </location>
</feature>
<comment type="subcellular location">
    <subcellularLocation>
        <location evidence="1">Endoplasmic reticulum membrane</location>
        <topology evidence="1">Single-pass type I membrane protein</topology>
    </subcellularLocation>
</comment>
<dbReference type="PANTHER" id="PTHR12924">
    <property type="entry name" value="TRANSLOCON-ASSOCIATED PROTEIN, ALPHA SUBUNIT"/>
    <property type="match status" value="1"/>
</dbReference>
<name>A0A1C7NEM1_9FUNG</name>
<sequence>MMLRGFSSLLTVGLFLVAGLVSAQTAESVATNVEVTAQFPDNPFGLIINGQRNKVVLDVVNKEKTPYTVFAVTGQVSKTDDYSKVLRNLTATRYGVSLESGASIQIPYNFYSEYVPGEHGLTIFVDLVSEQTVTRIVGYNGTMTVADPEGSWFDFQLLVLYGVLVAGAVGVGYIAREAFFPSAKKTKKVKKVEEVTERPAHRDEKGEMVLDQSWIPDSHLNLNSPKKTSPKAKKRSSRK</sequence>
<organism evidence="12 13">
    <name type="scientific">Choanephora cucurbitarum</name>
    <dbReference type="NCBI Taxonomy" id="101091"/>
    <lineage>
        <taxon>Eukaryota</taxon>
        <taxon>Fungi</taxon>
        <taxon>Fungi incertae sedis</taxon>
        <taxon>Mucoromycota</taxon>
        <taxon>Mucoromycotina</taxon>
        <taxon>Mucoromycetes</taxon>
        <taxon>Mucorales</taxon>
        <taxon>Mucorineae</taxon>
        <taxon>Choanephoraceae</taxon>
        <taxon>Choanephoroideae</taxon>
        <taxon>Choanephora</taxon>
    </lineage>
</organism>
<evidence type="ECO:0000256" key="8">
    <source>
        <dbReference type="ARBA" id="ARBA00038311"/>
    </source>
</evidence>
<evidence type="ECO:0000256" key="5">
    <source>
        <dbReference type="ARBA" id="ARBA00022989"/>
    </source>
</evidence>
<feature type="signal peptide" evidence="11">
    <location>
        <begin position="1"/>
        <end position="23"/>
    </location>
</feature>
<proteinExistence type="inferred from homology"/>
<feature type="compositionally biased region" description="Basic and acidic residues" evidence="9">
    <location>
        <begin position="191"/>
        <end position="208"/>
    </location>
</feature>
<keyword evidence="3 11" id="KW-0732">Signal</keyword>
<accession>A0A1C7NEM1</accession>
<comment type="caution">
    <text evidence="12">The sequence shown here is derived from an EMBL/GenBank/DDBJ whole genome shotgun (WGS) entry which is preliminary data.</text>
</comment>
<keyword evidence="6 10" id="KW-0472">Membrane</keyword>
<dbReference type="EMBL" id="LUGH01000214">
    <property type="protein sequence ID" value="OBZ87555.1"/>
    <property type="molecule type" value="Genomic_DNA"/>
</dbReference>
<feature type="compositionally biased region" description="Basic residues" evidence="9">
    <location>
        <begin position="228"/>
        <end position="239"/>
    </location>
</feature>
<feature type="chain" id="PRO_5008889659" evidence="11">
    <location>
        <begin position="24"/>
        <end position="239"/>
    </location>
</feature>
<keyword evidence="4" id="KW-0256">Endoplasmic reticulum</keyword>
<keyword evidence="13" id="KW-1185">Reference proteome</keyword>
<feature type="transmembrane region" description="Helical" evidence="10">
    <location>
        <begin position="155"/>
        <end position="175"/>
    </location>
</feature>
<dbReference type="InterPro" id="IPR005595">
    <property type="entry name" value="TRAP_alpha"/>
</dbReference>
<gene>
    <name evidence="12" type="primary">IRC22</name>
    <name evidence="12" type="ORF">A0J61_04398</name>
</gene>
<keyword evidence="2 10" id="KW-0812">Transmembrane</keyword>
<comment type="similarity">
    <text evidence="8">Belongs to the IRC22 family.</text>
</comment>
<evidence type="ECO:0000256" key="10">
    <source>
        <dbReference type="SAM" id="Phobius"/>
    </source>
</evidence>
<evidence type="ECO:0000256" key="6">
    <source>
        <dbReference type="ARBA" id="ARBA00023136"/>
    </source>
</evidence>
<dbReference type="Pfam" id="PF03896">
    <property type="entry name" value="TRAP_alpha"/>
    <property type="match status" value="1"/>
</dbReference>
<evidence type="ECO:0000313" key="13">
    <source>
        <dbReference type="Proteomes" id="UP000093000"/>
    </source>
</evidence>
<protein>
    <submittedName>
        <fullName evidence="12">Increased recombination centers protein 22</fullName>
    </submittedName>
</protein>
<evidence type="ECO:0000256" key="1">
    <source>
        <dbReference type="ARBA" id="ARBA00004115"/>
    </source>
</evidence>
<dbReference type="GO" id="GO:0005789">
    <property type="term" value="C:endoplasmic reticulum membrane"/>
    <property type="evidence" value="ECO:0007669"/>
    <property type="project" value="UniProtKB-SubCell"/>
</dbReference>
<evidence type="ECO:0000256" key="4">
    <source>
        <dbReference type="ARBA" id="ARBA00022824"/>
    </source>
</evidence>
<comment type="function">
    <text evidence="7">Is probably involved in a pathway contributing to genomic integrity.</text>
</comment>
<evidence type="ECO:0000256" key="2">
    <source>
        <dbReference type="ARBA" id="ARBA00022692"/>
    </source>
</evidence>
<reference evidence="12 13" key="1">
    <citation type="submission" date="2016-03" db="EMBL/GenBank/DDBJ databases">
        <title>Choanephora cucurbitarum.</title>
        <authorList>
            <person name="Min B."/>
            <person name="Park H."/>
            <person name="Park J.-H."/>
            <person name="Shin H.-D."/>
            <person name="Choi I.-G."/>
        </authorList>
    </citation>
    <scope>NUCLEOTIDE SEQUENCE [LARGE SCALE GENOMIC DNA]</scope>
    <source>
        <strain evidence="12 13">KUS-F28377</strain>
    </source>
</reference>
<evidence type="ECO:0000256" key="9">
    <source>
        <dbReference type="SAM" id="MobiDB-lite"/>
    </source>
</evidence>
<evidence type="ECO:0000256" key="7">
    <source>
        <dbReference type="ARBA" id="ARBA00037565"/>
    </source>
</evidence>
<dbReference type="Proteomes" id="UP000093000">
    <property type="component" value="Unassembled WGS sequence"/>
</dbReference>
<keyword evidence="5 10" id="KW-1133">Transmembrane helix</keyword>
<evidence type="ECO:0000256" key="3">
    <source>
        <dbReference type="ARBA" id="ARBA00022729"/>
    </source>
</evidence>
<dbReference type="OrthoDB" id="1926781at2759"/>
<evidence type="ECO:0000313" key="12">
    <source>
        <dbReference type="EMBL" id="OBZ87555.1"/>
    </source>
</evidence>
<dbReference type="PANTHER" id="PTHR12924:SF0">
    <property type="entry name" value="TRANSLOCON-ASSOCIATED PROTEIN SUBUNIT ALPHA"/>
    <property type="match status" value="1"/>
</dbReference>
<dbReference type="AlphaFoldDB" id="A0A1C7NEM1"/>